<dbReference type="PANTHER" id="PTHR33516:SF2">
    <property type="entry name" value="LEXA REPRESSOR-RELATED"/>
    <property type="match status" value="1"/>
</dbReference>
<accession>A0A3M2VN72</accession>
<dbReference type="SUPFAM" id="SSF51306">
    <property type="entry name" value="LexA/Signal peptidase"/>
    <property type="match status" value="1"/>
</dbReference>
<dbReference type="Pfam" id="PF00717">
    <property type="entry name" value="Peptidase_S24"/>
    <property type="match status" value="1"/>
</dbReference>
<dbReference type="InterPro" id="IPR050077">
    <property type="entry name" value="LexA_repressor"/>
</dbReference>
<dbReference type="PANTHER" id="PTHR33516">
    <property type="entry name" value="LEXA REPRESSOR"/>
    <property type="match status" value="1"/>
</dbReference>
<reference evidence="2 3" key="1">
    <citation type="submission" date="2018-08" db="EMBL/GenBank/DDBJ databases">
        <title>Recombination of ecologically and evolutionarily significant loci maintains genetic cohesion in the Pseudomonas syringae species complex.</title>
        <authorList>
            <person name="Dillon M."/>
            <person name="Thakur S."/>
            <person name="Almeida R.N.D."/>
            <person name="Weir B.S."/>
            <person name="Guttman D.S."/>
        </authorList>
    </citation>
    <scope>NUCLEOTIDE SEQUENCE [LARGE SCALE GENOMIC DNA]</scope>
    <source>
        <strain evidence="2 3">ICMP 3883</strain>
    </source>
</reference>
<dbReference type="AlphaFoldDB" id="A0A3M2VN72"/>
<protein>
    <recommendedName>
        <fullName evidence="1">Peptidase S24/S26A/S26B/S26C domain-containing protein</fullName>
    </recommendedName>
</protein>
<name>A0A3M2VN72_PSESI</name>
<dbReference type="Proteomes" id="UP000280292">
    <property type="component" value="Unassembled WGS sequence"/>
</dbReference>
<dbReference type="Gene3D" id="2.10.109.10">
    <property type="entry name" value="Umud Fragment, subunit A"/>
    <property type="match status" value="1"/>
</dbReference>
<evidence type="ECO:0000313" key="3">
    <source>
        <dbReference type="Proteomes" id="UP000280292"/>
    </source>
</evidence>
<proteinExistence type="predicted"/>
<dbReference type="InterPro" id="IPR015927">
    <property type="entry name" value="Peptidase_S24_S26A/B/C"/>
</dbReference>
<sequence>MNVRILGRLSESGLLLPFYSFRIPAGFSNPAAAHIEQDFSSDRLMDVRAPYIYVAQIDSDSMRGIGIFDADLIAVDRSLKAGHKSIVIAAVNGEPMCKRLCIKGDDVSLQSENPSYAARYILKGEELMFGGVVRHRVRTFETPARTYLLVDQLQLLCEL</sequence>
<evidence type="ECO:0000313" key="2">
    <source>
        <dbReference type="EMBL" id="RML40694.1"/>
    </source>
</evidence>
<dbReference type="InterPro" id="IPR039418">
    <property type="entry name" value="LexA-like"/>
</dbReference>
<dbReference type="EMBL" id="RBNR01000281">
    <property type="protein sequence ID" value="RML40694.1"/>
    <property type="molecule type" value="Genomic_DNA"/>
</dbReference>
<dbReference type="RefSeq" id="WP_122294180.1">
    <property type="nucleotide sequence ID" value="NZ_RBNR01000281.1"/>
</dbReference>
<feature type="domain" description="Peptidase S24/S26A/S26B/S26C" evidence="1">
    <location>
        <begin position="17"/>
        <end position="133"/>
    </location>
</feature>
<organism evidence="2 3">
    <name type="scientific">Pseudomonas syringae pv. ribicola</name>
    <dbReference type="NCBI Taxonomy" id="55398"/>
    <lineage>
        <taxon>Bacteria</taxon>
        <taxon>Pseudomonadati</taxon>
        <taxon>Pseudomonadota</taxon>
        <taxon>Gammaproteobacteria</taxon>
        <taxon>Pseudomonadales</taxon>
        <taxon>Pseudomonadaceae</taxon>
        <taxon>Pseudomonas</taxon>
    </lineage>
</organism>
<gene>
    <name evidence="2" type="ORF">ALQ95_200193</name>
</gene>
<evidence type="ECO:0000259" key="1">
    <source>
        <dbReference type="Pfam" id="PF00717"/>
    </source>
</evidence>
<dbReference type="InterPro" id="IPR036286">
    <property type="entry name" value="LexA/Signal_pep-like_sf"/>
</dbReference>
<dbReference type="CDD" id="cd06529">
    <property type="entry name" value="S24_LexA-like"/>
    <property type="match status" value="1"/>
</dbReference>
<comment type="caution">
    <text evidence="2">The sequence shown here is derived from an EMBL/GenBank/DDBJ whole genome shotgun (WGS) entry which is preliminary data.</text>
</comment>